<protein>
    <submittedName>
        <fullName evidence="1">Uncharacterized protein</fullName>
    </submittedName>
</protein>
<dbReference type="Proteomes" id="UP001215143">
    <property type="component" value="Chromosome"/>
</dbReference>
<accession>A0ABY7W1U6</accession>
<gene>
    <name evidence="1" type="ORF">PQ477_15635</name>
</gene>
<reference evidence="1 2" key="1">
    <citation type="submission" date="2023-02" db="EMBL/GenBank/DDBJ databases">
        <authorList>
            <person name="Liu G."/>
        </authorList>
    </citation>
    <scope>NUCLEOTIDE SEQUENCE [LARGE SCALE GENOMIC DNA]</scope>
    <source>
        <strain evidence="1 2">DSM 23008</strain>
    </source>
</reference>
<dbReference type="RefSeq" id="WP_274272426.1">
    <property type="nucleotide sequence ID" value="NZ_CP117834.1"/>
</dbReference>
<organism evidence="1 2">
    <name type="scientific">Shouchella hunanensis</name>
    <dbReference type="NCBI Taxonomy" id="766894"/>
    <lineage>
        <taxon>Bacteria</taxon>
        <taxon>Bacillati</taxon>
        <taxon>Bacillota</taxon>
        <taxon>Bacilli</taxon>
        <taxon>Bacillales</taxon>
        <taxon>Bacillaceae</taxon>
        <taxon>Shouchella</taxon>
    </lineage>
</organism>
<sequence length="137" mass="16142">MESKTFEANHDLAIIVNSRKSAVILELATKESEEAYGFNFYFTKELFNDFVAYIKRVSLLAWPSIVPREADSMGSDYYEYYDRELDNNGYLRILTNGLYIERPDNDYQRLYKFNKKKMESFLYDLEKEAEKPIPLGG</sequence>
<evidence type="ECO:0000313" key="1">
    <source>
        <dbReference type="EMBL" id="WDF02918.1"/>
    </source>
</evidence>
<dbReference type="EMBL" id="CP117834">
    <property type="protein sequence ID" value="WDF02918.1"/>
    <property type="molecule type" value="Genomic_DNA"/>
</dbReference>
<keyword evidence="2" id="KW-1185">Reference proteome</keyword>
<evidence type="ECO:0000313" key="2">
    <source>
        <dbReference type="Proteomes" id="UP001215143"/>
    </source>
</evidence>
<name>A0ABY7W1U6_9BACI</name>
<proteinExistence type="predicted"/>